<dbReference type="CDD" id="cd02513">
    <property type="entry name" value="CMP-NeuAc_Synthase"/>
    <property type="match status" value="1"/>
</dbReference>
<dbReference type="Gene3D" id="3.90.550.10">
    <property type="entry name" value="Spore Coat Polysaccharide Biosynthesis Protein SpsA, Chain A"/>
    <property type="match status" value="1"/>
</dbReference>
<dbReference type="RefSeq" id="WP_038280001.1">
    <property type="nucleotide sequence ID" value="NZ_JPME01000010.1"/>
</dbReference>
<dbReference type="STRING" id="29354.IO98_08350"/>
<dbReference type="InterPro" id="IPR050793">
    <property type="entry name" value="CMP-NeuNAc_synthase"/>
</dbReference>
<accession>A0A084JP50</accession>
<organism evidence="1 2">
    <name type="scientific">Lacrimispora celerecrescens</name>
    <dbReference type="NCBI Taxonomy" id="29354"/>
    <lineage>
        <taxon>Bacteria</taxon>
        <taxon>Bacillati</taxon>
        <taxon>Bacillota</taxon>
        <taxon>Clostridia</taxon>
        <taxon>Lachnospirales</taxon>
        <taxon>Lachnospiraceae</taxon>
        <taxon>Lacrimispora</taxon>
    </lineage>
</organism>
<comment type="caution">
    <text evidence="1">The sequence shown here is derived from an EMBL/GenBank/DDBJ whole genome shotgun (WGS) entry which is preliminary data.</text>
</comment>
<dbReference type="InterPro" id="IPR029044">
    <property type="entry name" value="Nucleotide-diphossugar_trans"/>
</dbReference>
<dbReference type="Proteomes" id="UP000028525">
    <property type="component" value="Unassembled WGS sequence"/>
</dbReference>
<dbReference type="PANTHER" id="PTHR21485:SF6">
    <property type="entry name" value="N-ACYLNEURAMINATE CYTIDYLYLTRANSFERASE-RELATED"/>
    <property type="match status" value="1"/>
</dbReference>
<proteinExistence type="predicted"/>
<evidence type="ECO:0000313" key="1">
    <source>
        <dbReference type="EMBL" id="KEZ90734.1"/>
    </source>
</evidence>
<dbReference type="SUPFAM" id="SSF53448">
    <property type="entry name" value="Nucleotide-diphospho-sugar transferases"/>
    <property type="match status" value="1"/>
</dbReference>
<name>A0A084JP50_9FIRM</name>
<reference evidence="1 2" key="1">
    <citation type="submission" date="2014-07" db="EMBL/GenBank/DDBJ databases">
        <title>Draft genome of Clostridium celerecrescens 152B isolated from sediments associated with methane hydrate from Krishna Godavari basin.</title>
        <authorList>
            <person name="Honkalas V.S."/>
            <person name="Dabir A.P."/>
            <person name="Arora P."/>
            <person name="Dhakephalkar P.K."/>
        </authorList>
    </citation>
    <scope>NUCLEOTIDE SEQUENCE [LARGE SCALE GENOMIC DNA]</scope>
    <source>
        <strain evidence="1 2">152B</strain>
    </source>
</reference>
<keyword evidence="2" id="KW-1185">Reference proteome</keyword>
<dbReference type="PANTHER" id="PTHR21485">
    <property type="entry name" value="HAD SUPERFAMILY MEMBERS CMAS AND KDSC"/>
    <property type="match status" value="1"/>
</dbReference>
<protein>
    <submittedName>
        <fullName evidence="1">CMP-N-acetlyneuraminic acid synthetase</fullName>
    </submittedName>
</protein>
<sequence>MYRNKTFLAIIPARSGSKGIIDKNIREINHKPLLAYTLEACKRSGIFDDIVVSTDSVKYAEIAERFGASVPFLRPKELATDQASSNDVILHVINGLGQLGNVFDCFMLLQPTSPLRNEIHMMKSADILLENDADSVVSICKSDSHSYLTVELTEEGRLKALFSDKKQVRRQDIPPNYRINGAIYLALTSYFMKYKSFYEGKTLPYLMNIFDSIDIDDDFQLKIAELLLIDKNLSNPF</sequence>
<dbReference type="InterPro" id="IPR003329">
    <property type="entry name" value="Cytidylyl_trans"/>
</dbReference>
<gene>
    <name evidence="1" type="ORF">IO98_08350</name>
</gene>
<dbReference type="OrthoDB" id="9805604at2"/>
<dbReference type="GO" id="GO:0008781">
    <property type="term" value="F:N-acylneuraminate cytidylyltransferase activity"/>
    <property type="evidence" value="ECO:0007669"/>
    <property type="project" value="TreeGrafter"/>
</dbReference>
<dbReference type="Pfam" id="PF02348">
    <property type="entry name" value="CTP_transf_3"/>
    <property type="match status" value="1"/>
</dbReference>
<dbReference type="AlphaFoldDB" id="A0A084JP50"/>
<dbReference type="EMBL" id="JPME01000010">
    <property type="protein sequence ID" value="KEZ90734.1"/>
    <property type="molecule type" value="Genomic_DNA"/>
</dbReference>
<evidence type="ECO:0000313" key="2">
    <source>
        <dbReference type="Proteomes" id="UP000028525"/>
    </source>
</evidence>